<evidence type="ECO:0000256" key="4">
    <source>
        <dbReference type="PROSITE-ProRule" id="PRU00322"/>
    </source>
</evidence>
<gene>
    <name evidence="7" type="ORF">IFR04_010984</name>
</gene>
<dbReference type="PROSITE" id="PS01358">
    <property type="entry name" value="ZF_RANBP2_1"/>
    <property type="match status" value="1"/>
</dbReference>
<keyword evidence="3" id="KW-0862">Zinc</keyword>
<keyword evidence="1" id="KW-0479">Metal-binding</keyword>
<reference evidence="7" key="1">
    <citation type="submission" date="2021-02" db="EMBL/GenBank/DDBJ databases">
        <title>Genome sequence Cadophora malorum strain M34.</title>
        <authorList>
            <person name="Stefanovic E."/>
            <person name="Vu D."/>
            <person name="Scully C."/>
            <person name="Dijksterhuis J."/>
            <person name="Roader J."/>
            <person name="Houbraken J."/>
        </authorList>
    </citation>
    <scope>NUCLEOTIDE SEQUENCE</scope>
    <source>
        <strain evidence="7">M34</strain>
    </source>
</reference>
<evidence type="ECO:0000313" key="8">
    <source>
        <dbReference type="Proteomes" id="UP000664132"/>
    </source>
</evidence>
<feature type="region of interest" description="Disordered" evidence="5">
    <location>
        <begin position="52"/>
        <end position="74"/>
    </location>
</feature>
<evidence type="ECO:0000256" key="5">
    <source>
        <dbReference type="SAM" id="MobiDB-lite"/>
    </source>
</evidence>
<dbReference type="Pfam" id="PF00641">
    <property type="entry name" value="Zn_ribbon_RanBP"/>
    <property type="match status" value="1"/>
</dbReference>
<protein>
    <recommendedName>
        <fullName evidence="6">RanBP2-type domain-containing protein</fullName>
    </recommendedName>
</protein>
<feature type="compositionally biased region" description="Polar residues" evidence="5">
    <location>
        <begin position="58"/>
        <end position="67"/>
    </location>
</feature>
<organism evidence="7 8">
    <name type="scientific">Cadophora malorum</name>
    <dbReference type="NCBI Taxonomy" id="108018"/>
    <lineage>
        <taxon>Eukaryota</taxon>
        <taxon>Fungi</taxon>
        <taxon>Dikarya</taxon>
        <taxon>Ascomycota</taxon>
        <taxon>Pezizomycotina</taxon>
        <taxon>Leotiomycetes</taxon>
        <taxon>Helotiales</taxon>
        <taxon>Ploettnerulaceae</taxon>
        <taxon>Cadophora</taxon>
    </lineage>
</organism>
<accession>A0A8H7W5B1</accession>
<dbReference type="InterPro" id="IPR001876">
    <property type="entry name" value="Znf_RanBP2"/>
</dbReference>
<evidence type="ECO:0000313" key="7">
    <source>
        <dbReference type="EMBL" id="KAG4415857.1"/>
    </source>
</evidence>
<evidence type="ECO:0000256" key="1">
    <source>
        <dbReference type="ARBA" id="ARBA00022723"/>
    </source>
</evidence>
<sequence length="187" mass="21114">MASIPQIRVGDWFCGNRSCNKHNYSRRTTCYSCSTPKPQTFSNVVPNIYNESGHHKFSTNQPSNVGHNNKKGDRVQTGRVNKAKKPKDMKDTSSVESLLQIAGVKVSRETLKVQEVKRVLGMKLEVADKEVEEAQKHWKECVGRQDALRKLVKKDLSPSVIMDILRERSEEEKVGSLLGDDVNMGEE</sequence>
<evidence type="ECO:0000256" key="2">
    <source>
        <dbReference type="ARBA" id="ARBA00022771"/>
    </source>
</evidence>
<keyword evidence="8" id="KW-1185">Reference proteome</keyword>
<dbReference type="SUPFAM" id="SSF90209">
    <property type="entry name" value="Ran binding protein zinc finger-like"/>
    <property type="match status" value="1"/>
</dbReference>
<evidence type="ECO:0000259" key="6">
    <source>
        <dbReference type="PROSITE" id="PS50199"/>
    </source>
</evidence>
<dbReference type="PROSITE" id="PS50199">
    <property type="entry name" value="ZF_RANBP2_2"/>
    <property type="match status" value="1"/>
</dbReference>
<feature type="domain" description="RanBP2-type" evidence="6">
    <location>
        <begin position="8"/>
        <end position="39"/>
    </location>
</feature>
<dbReference type="GO" id="GO:0008270">
    <property type="term" value="F:zinc ion binding"/>
    <property type="evidence" value="ECO:0007669"/>
    <property type="project" value="UniProtKB-KW"/>
</dbReference>
<dbReference type="AlphaFoldDB" id="A0A8H7W5B1"/>
<proteinExistence type="predicted"/>
<dbReference type="OrthoDB" id="448399at2759"/>
<dbReference type="Proteomes" id="UP000664132">
    <property type="component" value="Unassembled WGS sequence"/>
</dbReference>
<dbReference type="InterPro" id="IPR036443">
    <property type="entry name" value="Znf_RanBP2_sf"/>
</dbReference>
<name>A0A8H7W5B1_9HELO</name>
<keyword evidence="2 4" id="KW-0863">Zinc-finger</keyword>
<dbReference type="Gene3D" id="4.10.1060.10">
    <property type="entry name" value="Zinc finger, RanBP2-type"/>
    <property type="match status" value="1"/>
</dbReference>
<dbReference type="EMBL" id="JAFJYH010000205">
    <property type="protein sequence ID" value="KAG4415857.1"/>
    <property type="molecule type" value="Genomic_DNA"/>
</dbReference>
<comment type="caution">
    <text evidence="7">The sequence shown here is derived from an EMBL/GenBank/DDBJ whole genome shotgun (WGS) entry which is preliminary data.</text>
</comment>
<evidence type="ECO:0000256" key="3">
    <source>
        <dbReference type="ARBA" id="ARBA00022833"/>
    </source>
</evidence>